<name>A0A0F9P3T4_9ZZZZ</name>
<sequence>MTKQKQIEEEKPDPKAILKIFKESFKEDEYFIVDPEISGIESFMMEYAEHPDRVKEFFNVIAESISVEKLIKESGIDLKKEKELGEERIKEVLEVFKKQIEVNEELAKAINNLNKNIEIIEIFNENFQQSSQMKSKKEKIDKNIFDIDIPSDFWDDILLEEDFDDDDY</sequence>
<reference evidence="1" key="1">
    <citation type="journal article" date="2015" name="Nature">
        <title>Complex archaea that bridge the gap between prokaryotes and eukaryotes.</title>
        <authorList>
            <person name="Spang A."/>
            <person name="Saw J.H."/>
            <person name="Jorgensen S.L."/>
            <person name="Zaremba-Niedzwiedzka K."/>
            <person name="Martijn J."/>
            <person name="Lind A.E."/>
            <person name="van Eijk R."/>
            <person name="Schleper C."/>
            <person name="Guy L."/>
            <person name="Ettema T.J."/>
        </authorList>
    </citation>
    <scope>NUCLEOTIDE SEQUENCE</scope>
</reference>
<dbReference type="AlphaFoldDB" id="A0A0F9P3T4"/>
<organism evidence="1">
    <name type="scientific">marine sediment metagenome</name>
    <dbReference type="NCBI Taxonomy" id="412755"/>
    <lineage>
        <taxon>unclassified sequences</taxon>
        <taxon>metagenomes</taxon>
        <taxon>ecological metagenomes</taxon>
    </lineage>
</organism>
<comment type="caution">
    <text evidence="1">The sequence shown here is derived from an EMBL/GenBank/DDBJ whole genome shotgun (WGS) entry which is preliminary data.</text>
</comment>
<accession>A0A0F9P3T4</accession>
<protein>
    <submittedName>
        <fullName evidence="1">Uncharacterized protein</fullName>
    </submittedName>
</protein>
<proteinExistence type="predicted"/>
<gene>
    <name evidence="1" type="ORF">LCGC14_1261780</name>
</gene>
<dbReference type="EMBL" id="LAZR01007001">
    <property type="protein sequence ID" value="KKM88137.1"/>
    <property type="molecule type" value="Genomic_DNA"/>
</dbReference>
<evidence type="ECO:0000313" key="1">
    <source>
        <dbReference type="EMBL" id="KKM88137.1"/>
    </source>
</evidence>